<accession>A0A915PDH8</accession>
<dbReference type="AlphaFoldDB" id="A0A915PDH8"/>
<keyword evidence="1" id="KW-1133">Transmembrane helix</keyword>
<dbReference type="WBParaSite" id="sdigi.contig11.g1215.t1">
    <property type="protein sequence ID" value="sdigi.contig11.g1215.t1"/>
    <property type="gene ID" value="sdigi.contig11.g1215"/>
</dbReference>
<evidence type="ECO:0000313" key="2">
    <source>
        <dbReference type="Proteomes" id="UP000887581"/>
    </source>
</evidence>
<feature type="transmembrane region" description="Helical" evidence="1">
    <location>
        <begin position="60"/>
        <end position="78"/>
    </location>
</feature>
<proteinExistence type="predicted"/>
<protein>
    <submittedName>
        <fullName evidence="3">Uncharacterized protein</fullName>
    </submittedName>
</protein>
<feature type="transmembrane region" description="Helical" evidence="1">
    <location>
        <begin position="6"/>
        <end position="25"/>
    </location>
</feature>
<reference evidence="3" key="1">
    <citation type="submission" date="2022-11" db="UniProtKB">
        <authorList>
            <consortium name="WormBaseParasite"/>
        </authorList>
    </citation>
    <scope>IDENTIFICATION</scope>
</reference>
<dbReference type="Proteomes" id="UP000887581">
    <property type="component" value="Unplaced"/>
</dbReference>
<keyword evidence="1" id="KW-0812">Transmembrane</keyword>
<feature type="transmembrane region" description="Helical" evidence="1">
    <location>
        <begin position="37"/>
        <end position="54"/>
    </location>
</feature>
<evidence type="ECO:0000256" key="1">
    <source>
        <dbReference type="SAM" id="Phobius"/>
    </source>
</evidence>
<organism evidence="2 3">
    <name type="scientific">Setaria digitata</name>
    <dbReference type="NCBI Taxonomy" id="48799"/>
    <lineage>
        <taxon>Eukaryota</taxon>
        <taxon>Metazoa</taxon>
        <taxon>Ecdysozoa</taxon>
        <taxon>Nematoda</taxon>
        <taxon>Chromadorea</taxon>
        <taxon>Rhabditida</taxon>
        <taxon>Spirurina</taxon>
        <taxon>Spiruromorpha</taxon>
        <taxon>Filarioidea</taxon>
        <taxon>Setariidae</taxon>
        <taxon>Setaria</taxon>
    </lineage>
</organism>
<name>A0A915PDH8_9BILA</name>
<sequence>MTVGLFSGPGQILALYFALVALAYLESDGFRQQAPILISLPYLALAFCTISLTMPEKKRYLTAIWLLLAGMFWEFFFLF</sequence>
<keyword evidence="2" id="KW-1185">Reference proteome</keyword>
<evidence type="ECO:0000313" key="3">
    <source>
        <dbReference type="WBParaSite" id="sdigi.contig11.g1215.t1"/>
    </source>
</evidence>
<keyword evidence="1" id="KW-0472">Membrane</keyword>